<dbReference type="Pfam" id="PF03009">
    <property type="entry name" value="GDPD"/>
    <property type="match status" value="1"/>
</dbReference>
<gene>
    <name evidence="6" type="primary">GDPD4_2</name>
    <name evidence="6" type="ORF">PIB30_015017</name>
</gene>
<feature type="domain" description="GP-PDE" evidence="5">
    <location>
        <begin position="55"/>
        <end position="104"/>
    </location>
</feature>
<keyword evidence="4" id="KW-0812">Transmembrane</keyword>
<dbReference type="EMBL" id="JASCZI010241696">
    <property type="protein sequence ID" value="MED6205112.1"/>
    <property type="molecule type" value="Genomic_DNA"/>
</dbReference>
<dbReference type="InterPro" id="IPR017946">
    <property type="entry name" value="PLC-like_Pdiesterase_TIM-brl"/>
</dbReference>
<dbReference type="PANTHER" id="PTHR47449">
    <property type="entry name" value="GLYCEROPHOSPHODIESTER PHOSPHODIESTERASE GDPD4"/>
    <property type="match status" value="1"/>
</dbReference>
<dbReference type="PANTHER" id="PTHR47449:SF2">
    <property type="entry name" value="GLYCEROPHOSPHODIESTER PHOSPHODIESTERASE GDPD4"/>
    <property type="match status" value="1"/>
</dbReference>
<dbReference type="SUPFAM" id="SSF51695">
    <property type="entry name" value="PLC-like phosphodiesterases"/>
    <property type="match status" value="1"/>
</dbReference>
<organism evidence="6 7">
    <name type="scientific">Stylosanthes scabra</name>
    <dbReference type="NCBI Taxonomy" id="79078"/>
    <lineage>
        <taxon>Eukaryota</taxon>
        <taxon>Viridiplantae</taxon>
        <taxon>Streptophyta</taxon>
        <taxon>Embryophyta</taxon>
        <taxon>Tracheophyta</taxon>
        <taxon>Spermatophyta</taxon>
        <taxon>Magnoliopsida</taxon>
        <taxon>eudicotyledons</taxon>
        <taxon>Gunneridae</taxon>
        <taxon>Pentapetalae</taxon>
        <taxon>rosids</taxon>
        <taxon>fabids</taxon>
        <taxon>Fabales</taxon>
        <taxon>Fabaceae</taxon>
        <taxon>Papilionoideae</taxon>
        <taxon>50 kb inversion clade</taxon>
        <taxon>dalbergioids sensu lato</taxon>
        <taxon>Dalbergieae</taxon>
        <taxon>Pterocarpus clade</taxon>
        <taxon>Stylosanthes</taxon>
    </lineage>
</organism>
<comment type="catalytic activity">
    <reaction evidence="3">
        <text>a sn-glycero-3-phosphodiester + H2O = an alcohol + sn-glycerol 3-phosphate + H(+)</text>
        <dbReference type="Rhea" id="RHEA:12969"/>
        <dbReference type="ChEBI" id="CHEBI:15377"/>
        <dbReference type="ChEBI" id="CHEBI:15378"/>
        <dbReference type="ChEBI" id="CHEBI:30879"/>
        <dbReference type="ChEBI" id="CHEBI:57597"/>
        <dbReference type="ChEBI" id="CHEBI:83408"/>
        <dbReference type="EC" id="3.1.4.46"/>
    </reaction>
</comment>
<evidence type="ECO:0000256" key="4">
    <source>
        <dbReference type="SAM" id="Phobius"/>
    </source>
</evidence>
<dbReference type="Proteomes" id="UP001341840">
    <property type="component" value="Unassembled WGS sequence"/>
</dbReference>
<keyword evidence="4" id="KW-0472">Membrane</keyword>
<proteinExistence type="predicted"/>
<evidence type="ECO:0000313" key="7">
    <source>
        <dbReference type="Proteomes" id="UP001341840"/>
    </source>
</evidence>
<keyword evidence="7" id="KW-1185">Reference proteome</keyword>
<sequence>MIGGRSRVGRRRRSSRQLRILMACLAFLAILPPLFFHIRIRRIQLAKCAWLLQPPLVCAHGGDSSVAPSNTLAAYASALNSKVDCIEIDVSRSSDGVLFALHDR</sequence>
<reference evidence="6 7" key="1">
    <citation type="journal article" date="2023" name="Plants (Basel)">
        <title>Bridging the Gap: Combining Genomics and Transcriptomics Approaches to Understand Stylosanthes scabra, an Orphan Legume from the Brazilian Caatinga.</title>
        <authorList>
            <person name="Ferreira-Neto J.R.C."/>
            <person name="da Silva M.D."/>
            <person name="Binneck E."/>
            <person name="de Melo N.F."/>
            <person name="da Silva R.H."/>
            <person name="de Melo A.L.T.M."/>
            <person name="Pandolfi V."/>
            <person name="Bustamante F.O."/>
            <person name="Brasileiro-Vidal A.C."/>
            <person name="Benko-Iseppon A.M."/>
        </authorList>
    </citation>
    <scope>NUCLEOTIDE SEQUENCE [LARGE SCALE GENOMIC DNA]</scope>
    <source>
        <tissue evidence="6">Leaves</tissue>
    </source>
</reference>
<evidence type="ECO:0000256" key="1">
    <source>
        <dbReference type="ARBA" id="ARBA00012247"/>
    </source>
</evidence>
<evidence type="ECO:0000256" key="2">
    <source>
        <dbReference type="ARBA" id="ARBA00022798"/>
    </source>
</evidence>
<evidence type="ECO:0000256" key="3">
    <source>
        <dbReference type="ARBA" id="ARBA00047512"/>
    </source>
</evidence>
<protein>
    <recommendedName>
        <fullName evidence="1">glycerophosphodiester phosphodiesterase</fullName>
        <ecNumber evidence="1">3.1.4.46</ecNumber>
    </recommendedName>
</protein>
<accession>A0ABU6Y3T0</accession>
<dbReference type="InterPro" id="IPR030395">
    <property type="entry name" value="GP_PDE_dom"/>
</dbReference>
<dbReference type="Gene3D" id="3.20.20.190">
    <property type="entry name" value="Phosphatidylinositol (PI) phosphodiesterase"/>
    <property type="match status" value="1"/>
</dbReference>
<keyword evidence="4" id="KW-1133">Transmembrane helix</keyword>
<evidence type="ECO:0000313" key="6">
    <source>
        <dbReference type="EMBL" id="MED6205112.1"/>
    </source>
</evidence>
<name>A0ABU6Y3T0_9FABA</name>
<comment type="caution">
    <text evidence="6">The sequence shown here is derived from an EMBL/GenBank/DDBJ whole genome shotgun (WGS) entry which is preliminary data.</text>
</comment>
<dbReference type="EC" id="3.1.4.46" evidence="1"/>
<dbReference type="InterPro" id="IPR044236">
    <property type="entry name" value="GDPD4"/>
</dbReference>
<keyword evidence="2" id="KW-0319">Glycerol metabolism</keyword>
<dbReference type="PROSITE" id="PS51704">
    <property type="entry name" value="GP_PDE"/>
    <property type="match status" value="1"/>
</dbReference>
<evidence type="ECO:0000259" key="5">
    <source>
        <dbReference type="PROSITE" id="PS51704"/>
    </source>
</evidence>
<feature type="transmembrane region" description="Helical" evidence="4">
    <location>
        <begin position="20"/>
        <end position="38"/>
    </location>
</feature>
<dbReference type="CDD" id="cd08556">
    <property type="entry name" value="GDPD"/>
    <property type="match status" value="1"/>
</dbReference>